<evidence type="ECO:0000313" key="4">
    <source>
        <dbReference type="Proteomes" id="UP000662747"/>
    </source>
</evidence>
<dbReference type="Pfam" id="PF04187">
    <property type="entry name" value="Cofac_haem_bdg"/>
    <property type="match status" value="1"/>
</dbReference>
<protein>
    <submittedName>
        <fullName evidence="3">ChaN family lipoprotein</fullName>
    </submittedName>
</protein>
<name>A0ABX7P1Y2_9BACT</name>
<accession>A0ABX7P1Y2</accession>
<feature type="signal peptide" evidence="1">
    <location>
        <begin position="1"/>
        <end position="19"/>
    </location>
</feature>
<keyword evidence="1" id="KW-0732">Signal</keyword>
<dbReference type="InterPro" id="IPR007314">
    <property type="entry name" value="Cofac_haem-bd_dom"/>
</dbReference>
<dbReference type="SUPFAM" id="SSF159501">
    <property type="entry name" value="EreA/ChaN-like"/>
    <property type="match status" value="1"/>
</dbReference>
<dbReference type="PROSITE" id="PS51257">
    <property type="entry name" value="PROKAR_LIPOPROTEIN"/>
    <property type="match status" value="1"/>
</dbReference>
<organism evidence="3 4">
    <name type="scientific">Pyxidicoccus parkwayensis</name>
    <dbReference type="NCBI Taxonomy" id="2813578"/>
    <lineage>
        <taxon>Bacteria</taxon>
        <taxon>Pseudomonadati</taxon>
        <taxon>Myxococcota</taxon>
        <taxon>Myxococcia</taxon>
        <taxon>Myxococcales</taxon>
        <taxon>Cystobacterineae</taxon>
        <taxon>Myxococcaceae</taxon>
        <taxon>Pyxidicoccus</taxon>
    </lineage>
</organism>
<dbReference type="RefSeq" id="WP_206725720.1">
    <property type="nucleotide sequence ID" value="NZ_CP071090.1"/>
</dbReference>
<dbReference type="CDD" id="cd14727">
    <property type="entry name" value="ChanN-like"/>
    <property type="match status" value="1"/>
</dbReference>
<dbReference type="Gene3D" id="3.40.50.11550">
    <property type="match status" value="2"/>
</dbReference>
<feature type="chain" id="PRO_5045659164" evidence="1">
    <location>
        <begin position="20"/>
        <end position="349"/>
    </location>
</feature>
<proteinExistence type="predicted"/>
<dbReference type="EMBL" id="CP071090">
    <property type="protein sequence ID" value="QSQ24154.1"/>
    <property type="molecule type" value="Genomic_DNA"/>
</dbReference>
<sequence>MRTSLVVCVLFLVTSCARSGATRPDVPVEAQPPQEHGSATRLDAVSGDEVLPDGWSSPLYRDHPLTGRIWDVKGGRFVNEAELLKALGAARFVVLGERHDQTDHHRLQAKLVQSLARGGKKPALAFEMLDVSQQPAVDASLARAPKDADALALAVDWAHSGWPDWTLYRPVFAAGLEAGLPVVAANLPRTQVRDLVKRGPEALPPELRTRLELDTPLPEDVARVMREEQDQAHCGQLPSEMLGPMVQAQRARDAMLADRLLTADTGDGGILITGNGHARTDRGVPSYLIRRAPGKPVVSVGLLEVSPESPTPKDYAASFTANALPFDYVWFTPAVPQEDPCAPLRQRSR</sequence>
<feature type="domain" description="Haem-binding uptake Tiki superfamily ChaN" evidence="2">
    <location>
        <begin position="83"/>
        <end position="288"/>
    </location>
</feature>
<dbReference type="Proteomes" id="UP000662747">
    <property type="component" value="Chromosome"/>
</dbReference>
<gene>
    <name evidence="3" type="ORF">JY651_04040</name>
</gene>
<evidence type="ECO:0000259" key="2">
    <source>
        <dbReference type="Pfam" id="PF04187"/>
    </source>
</evidence>
<keyword evidence="4" id="KW-1185">Reference proteome</keyword>
<keyword evidence="3" id="KW-0449">Lipoprotein</keyword>
<reference evidence="3 4" key="1">
    <citation type="submission" date="2021-02" db="EMBL/GenBank/DDBJ databases">
        <title>De Novo genome assembly of isolated myxobacteria.</title>
        <authorList>
            <person name="Stevens D.C."/>
        </authorList>
    </citation>
    <scope>NUCLEOTIDE SEQUENCE [LARGE SCALE GENOMIC DNA]</scope>
    <source>
        <strain evidence="4">SCPEA02</strain>
    </source>
</reference>
<evidence type="ECO:0000313" key="3">
    <source>
        <dbReference type="EMBL" id="QSQ24154.1"/>
    </source>
</evidence>
<evidence type="ECO:0000256" key="1">
    <source>
        <dbReference type="SAM" id="SignalP"/>
    </source>
</evidence>